<reference evidence="3" key="3">
    <citation type="submission" date="2024-02" db="EMBL/GenBank/DDBJ databases">
        <title>Comparative genomics of Cryptococcus and Kwoniella reveals pathogenesis evolution and contrasting modes of karyotype evolution via chromosome fusion or intercentromeric recombination.</title>
        <authorList>
            <person name="Coelho M.A."/>
            <person name="David-Palma M."/>
            <person name="Shea T."/>
            <person name="Bowers K."/>
            <person name="McGinley-Smith S."/>
            <person name="Mohammad A.W."/>
            <person name="Gnirke A."/>
            <person name="Yurkov A.M."/>
            <person name="Nowrousian M."/>
            <person name="Sun S."/>
            <person name="Cuomo C.A."/>
            <person name="Heitman J."/>
        </authorList>
    </citation>
    <scope>NUCLEOTIDE SEQUENCE</scope>
    <source>
        <strain evidence="3">CBS 10117</strain>
    </source>
</reference>
<reference evidence="2" key="1">
    <citation type="submission" date="2013-07" db="EMBL/GenBank/DDBJ databases">
        <title>The Genome Sequence of Cryptococcus dejecticola CBS10117.</title>
        <authorList>
            <consortium name="The Broad Institute Genome Sequencing Platform"/>
            <person name="Cuomo C."/>
            <person name="Litvintseva A."/>
            <person name="Chen Y."/>
            <person name="Heitman J."/>
            <person name="Sun S."/>
            <person name="Springer D."/>
            <person name="Dromer F."/>
            <person name="Young S.K."/>
            <person name="Zeng Q."/>
            <person name="Gargeya S."/>
            <person name="Fitzgerald M."/>
            <person name="Abouelleil A."/>
            <person name="Alvarado L."/>
            <person name="Berlin A.M."/>
            <person name="Chapman S.B."/>
            <person name="Dewar J."/>
            <person name="Goldberg J."/>
            <person name="Griggs A."/>
            <person name="Gujja S."/>
            <person name="Hansen M."/>
            <person name="Howarth C."/>
            <person name="Imamovic A."/>
            <person name="Larimer J."/>
            <person name="McCowan C."/>
            <person name="Murphy C."/>
            <person name="Pearson M."/>
            <person name="Priest M."/>
            <person name="Roberts A."/>
            <person name="Saif S."/>
            <person name="Shea T."/>
            <person name="Sykes S."/>
            <person name="Wortman J."/>
            <person name="Nusbaum C."/>
            <person name="Birren B."/>
        </authorList>
    </citation>
    <scope>NUCLEOTIDE SEQUENCE [LARGE SCALE GENOMIC DNA]</scope>
    <source>
        <strain evidence="2">CBS 10117</strain>
    </source>
</reference>
<protein>
    <submittedName>
        <fullName evidence="2">Uncharacterized protein</fullName>
    </submittedName>
</protein>
<dbReference type="VEuPathDB" id="FungiDB:I303_02293"/>
<reference evidence="3" key="2">
    <citation type="submission" date="2013-07" db="EMBL/GenBank/DDBJ databases">
        <authorList>
            <consortium name="The Broad Institute Genome Sequencing Platform"/>
            <person name="Cuomo C."/>
            <person name="Litvintseva A."/>
            <person name="Chen Y."/>
            <person name="Heitman J."/>
            <person name="Sun S."/>
            <person name="Springer D."/>
            <person name="Dromer F."/>
            <person name="Young S.K."/>
            <person name="Zeng Q."/>
            <person name="Gargeya S."/>
            <person name="Fitzgerald M."/>
            <person name="Abouelleil A."/>
            <person name="Alvarado L."/>
            <person name="Berlin A.M."/>
            <person name="Chapman S.B."/>
            <person name="Dewar J."/>
            <person name="Goldberg J."/>
            <person name="Griggs A."/>
            <person name="Gujja S."/>
            <person name="Hansen M."/>
            <person name="Howarth C."/>
            <person name="Imamovic A."/>
            <person name="Larimer J."/>
            <person name="McCowan C."/>
            <person name="Murphy C."/>
            <person name="Pearson M."/>
            <person name="Priest M."/>
            <person name="Roberts A."/>
            <person name="Saif S."/>
            <person name="Shea T."/>
            <person name="Sykes S."/>
            <person name="Wortman J."/>
            <person name="Nusbaum C."/>
            <person name="Birren B."/>
        </authorList>
    </citation>
    <scope>NUCLEOTIDE SEQUENCE</scope>
    <source>
        <strain evidence="3">CBS 10117</strain>
    </source>
</reference>
<evidence type="ECO:0000313" key="2">
    <source>
        <dbReference type="EMBL" id="OBR88074.1"/>
    </source>
</evidence>
<dbReference type="GeneID" id="28965992"/>
<evidence type="ECO:0000313" key="3">
    <source>
        <dbReference type="EMBL" id="WWC59028.1"/>
    </source>
</evidence>
<organism evidence="2">
    <name type="scientific">Kwoniella dejecticola CBS 10117</name>
    <dbReference type="NCBI Taxonomy" id="1296121"/>
    <lineage>
        <taxon>Eukaryota</taxon>
        <taxon>Fungi</taxon>
        <taxon>Dikarya</taxon>
        <taxon>Basidiomycota</taxon>
        <taxon>Agaricomycotina</taxon>
        <taxon>Tremellomycetes</taxon>
        <taxon>Tremellales</taxon>
        <taxon>Cryptococcaceae</taxon>
        <taxon>Kwoniella</taxon>
    </lineage>
</organism>
<dbReference type="EMBL" id="KI894028">
    <property type="protein sequence ID" value="OBR88074.1"/>
    <property type="molecule type" value="Genomic_DNA"/>
</dbReference>
<keyword evidence="4" id="KW-1185">Reference proteome</keyword>
<feature type="region of interest" description="Disordered" evidence="1">
    <location>
        <begin position="262"/>
        <end position="311"/>
    </location>
</feature>
<dbReference type="OrthoDB" id="10622779at2759"/>
<gene>
    <name evidence="2" type="ORF">I303_02293</name>
    <name evidence="3" type="ORF">I303_101574</name>
</gene>
<dbReference type="Proteomes" id="UP000078595">
    <property type="component" value="Chromosome 2"/>
</dbReference>
<feature type="compositionally biased region" description="Gly residues" evidence="1">
    <location>
        <begin position="1"/>
        <end position="12"/>
    </location>
</feature>
<dbReference type="AlphaFoldDB" id="A0A1A6ADE4"/>
<name>A0A1A6ADE4_9TREE</name>
<feature type="compositionally biased region" description="Low complexity" evidence="1">
    <location>
        <begin position="265"/>
        <end position="285"/>
    </location>
</feature>
<dbReference type="RefSeq" id="XP_018265916.1">
    <property type="nucleotide sequence ID" value="XM_018405635.1"/>
</dbReference>
<proteinExistence type="predicted"/>
<evidence type="ECO:0000256" key="1">
    <source>
        <dbReference type="SAM" id="MobiDB-lite"/>
    </source>
</evidence>
<feature type="region of interest" description="Disordered" evidence="1">
    <location>
        <begin position="1"/>
        <end position="21"/>
    </location>
</feature>
<accession>A0A1A6ADE4</accession>
<feature type="region of interest" description="Disordered" evidence="1">
    <location>
        <begin position="31"/>
        <end position="50"/>
    </location>
</feature>
<dbReference type="KEGG" id="kdj:28965992"/>
<sequence length="311" mass="33433">MSHPSGGYGYSGTGSDHSGPNLQLSALAATMTNSGTSTKPSSSKNDPLRPIWPVTADHRYDLRPHNQYDYNTDSENHLNFNHNASIITYWTEWRCSPYPEKHGWTPSSGRTSLTALVKEELFNQVKERPVGWSGDWPCSTKVMHNYVKSAGQTLLDYHLTKDSSVPYDPQFAANFAGTTGKQPPAWLINAPVASAPPPPSYNAALGPGPYPSTMNSQYAHTPSYQAGGHGGYSDANPYGYSTAASGYSSAWSPYTPFQEQYPSGGAPAYPQQPYSAPQQSGSSQQDPPPGGYYGGDYTAPSNTGWGSGIGQ</sequence>
<feature type="compositionally biased region" description="Polar residues" evidence="1">
    <location>
        <begin position="31"/>
        <end position="45"/>
    </location>
</feature>
<evidence type="ECO:0000313" key="4">
    <source>
        <dbReference type="Proteomes" id="UP000078595"/>
    </source>
</evidence>
<dbReference type="EMBL" id="CP144531">
    <property type="protein sequence ID" value="WWC59028.1"/>
    <property type="molecule type" value="Genomic_DNA"/>
</dbReference>